<protein>
    <submittedName>
        <fullName evidence="1">Uncharacterized protein</fullName>
    </submittedName>
</protein>
<accession>A0ACC2WW72</accession>
<reference evidence="1" key="1">
    <citation type="submission" date="2023-04" db="EMBL/GenBank/DDBJ databases">
        <title>Draft Genome sequencing of Naganishia species isolated from polar environments using Oxford Nanopore Technology.</title>
        <authorList>
            <person name="Leo P."/>
            <person name="Venkateswaran K."/>
        </authorList>
    </citation>
    <scope>NUCLEOTIDE SEQUENCE</scope>
    <source>
        <strain evidence="1">MNA-CCFEE 5262</strain>
    </source>
</reference>
<organism evidence="1 2">
    <name type="scientific">Naganishia adeliensis</name>
    <dbReference type="NCBI Taxonomy" id="92952"/>
    <lineage>
        <taxon>Eukaryota</taxon>
        <taxon>Fungi</taxon>
        <taxon>Dikarya</taxon>
        <taxon>Basidiomycota</taxon>
        <taxon>Agaricomycotina</taxon>
        <taxon>Tremellomycetes</taxon>
        <taxon>Filobasidiales</taxon>
        <taxon>Filobasidiaceae</taxon>
        <taxon>Naganishia</taxon>
    </lineage>
</organism>
<evidence type="ECO:0000313" key="2">
    <source>
        <dbReference type="Proteomes" id="UP001230649"/>
    </source>
</evidence>
<proteinExistence type="predicted"/>
<dbReference type="Proteomes" id="UP001230649">
    <property type="component" value="Unassembled WGS sequence"/>
</dbReference>
<gene>
    <name evidence="1" type="ORF">QFC20_000890</name>
</gene>
<name>A0ACC2WW72_9TREE</name>
<sequence>MYNGYPPQGYAQGYPPYMPPPTGPPFRPPPGMPMPTLRPGMPPFAPSPYPQGFSPNANGMVPIPAAGGTDASPVGQSPATPMGFSNPMMNGMPRPPPQGYPVRPAPGLGFPPPYGFDPHGAGLPRPPHMMGMPGGGMPGMENSNFVKPAVKTTTVYVGGIPDGITDSILTGLIQVRPVLTTRTSGDAANAFARQTCGPLHKLNRMTGAGNKQAGFGFAEFEDPEVVLRCLKCLHGTELPDITPRGRQQGLTKKLVVKADEKTRAFLDEFEQLNLRTDHDDELDASAKSRIGNIVRALHDPSADLAAIIGASAAPDVKDEDKHQDLYVVPDHLKDLDASELPENQRSVVMGQIASFREASAKREAEKRRHDENLDVRKQAMMGASVPYGRAPYQGPPPARNWASPASGSPASQQQTRPIGDGPQGYNQPVGFVKAQTAQAKADTERTDEEAEQMRVEEQQRQKAAMLRERERRIEAKERQQIQRLGQELAILQQEAEMERADREAMRRELARYDDDYFAETGRDAFYADRMEYQDDVRDRQREADEQAAIERETDDLLKRQMDEMADVEAKGRAAGLLFDDAKKIKVAIGASTSQPQITLTPSTSAATVKTETKPKPAPPRAAAASAFGADDEEDDVKKKRTLVRLDEDKSNIEAKVRAKLIEIRKGIPTSPAELWSYKLKWEGLTQRILEKKVFPPVREKLISILGDLEIDELFNFVVEHVQQHATPQTIVEGLEPVLDEEAEPLVVRLWRSLAFESAAFSAGLDSGSMQV</sequence>
<dbReference type="EMBL" id="JASBWS010000005">
    <property type="protein sequence ID" value="KAJ9115565.1"/>
    <property type="molecule type" value="Genomic_DNA"/>
</dbReference>
<comment type="caution">
    <text evidence="1">The sequence shown here is derived from an EMBL/GenBank/DDBJ whole genome shotgun (WGS) entry which is preliminary data.</text>
</comment>
<evidence type="ECO:0000313" key="1">
    <source>
        <dbReference type="EMBL" id="KAJ9115565.1"/>
    </source>
</evidence>
<keyword evidence="2" id="KW-1185">Reference proteome</keyword>